<organism evidence="2 3">
    <name type="scientific">Methylobacterium frigidaeris</name>
    <dbReference type="NCBI Taxonomy" id="2038277"/>
    <lineage>
        <taxon>Bacteria</taxon>
        <taxon>Pseudomonadati</taxon>
        <taxon>Pseudomonadota</taxon>
        <taxon>Alphaproteobacteria</taxon>
        <taxon>Hyphomicrobiales</taxon>
        <taxon>Methylobacteriaceae</taxon>
        <taxon>Methylobacterium</taxon>
    </lineage>
</organism>
<sequence>MVTGATWISVALPLSRSLLTQGPPSPAGGRVSGWCYSAATFCGSLAMFSAPAAMAFTMLW</sequence>
<keyword evidence="1" id="KW-0812">Transmembrane</keyword>
<name>A0AA37HA73_9HYPH</name>
<keyword evidence="1" id="KW-0472">Membrane</keyword>
<feature type="transmembrane region" description="Helical" evidence="1">
    <location>
        <begin position="36"/>
        <end position="59"/>
    </location>
</feature>
<dbReference type="AlphaFoldDB" id="A0AA37HA73"/>
<evidence type="ECO:0000313" key="2">
    <source>
        <dbReference type="EMBL" id="GJD62268.1"/>
    </source>
</evidence>
<evidence type="ECO:0000256" key="1">
    <source>
        <dbReference type="SAM" id="Phobius"/>
    </source>
</evidence>
<keyword evidence="3" id="KW-1185">Reference proteome</keyword>
<reference evidence="2" key="1">
    <citation type="journal article" date="2016" name="Front. Microbiol.">
        <title>Genome Sequence of the Piezophilic, Mesophilic Sulfate-Reducing Bacterium Desulfovibrio indicus J2T.</title>
        <authorList>
            <person name="Cao J."/>
            <person name="Maignien L."/>
            <person name="Shao Z."/>
            <person name="Alain K."/>
            <person name="Jebbar M."/>
        </authorList>
    </citation>
    <scope>NUCLEOTIDE SEQUENCE</scope>
    <source>
        <strain evidence="2">JCM 32048</strain>
    </source>
</reference>
<dbReference type="Proteomes" id="UP001055286">
    <property type="component" value="Unassembled WGS sequence"/>
</dbReference>
<protein>
    <submittedName>
        <fullName evidence="2">Uncharacterized protein</fullName>
    </submittedName>
</protein>
<keyword evidence="1" id="KW-1133">Transmembrane helix</keyword>
<comment type="caution">
    <text evidence="2">The sequence shown here is derived from an EMBL/GenBank/DDBJ whole genome shotgun (WGS) entry which is preliminary data.</text>
</comment>
<dbReference type="EMBL" id="BPQJ01000009">
    <property type="protein sequence ID" value="GJD62268.1"/>
    <property type="molecule type" value="Genomic_DNA"/>
</dbReference>
<evidence type="ECO:0000313" key="3">
    <source>
        <dbReference type="Proteomes" id="UP001055286"/>
    </source>
</evidence>
<reference evidence="2" key="2">
    <citation type="submission" date="2021-08" db="EMBL/GenBank/DDBJ databases">
        <authorList>
            <person name="Tani A."/>
            <person name="Ola A."/>
            <person name="Ogura Y."/>
            <person name="Katsura K."/>
            <person name="Hayashi T."/>
        </authorList>
    </citation>
    <scope>NUCLEOTIDE SEQUENCE</scope>
    <source>
        <strain evidence="2">JCM 32048</strain>
    </source>
</reference>
<gene>
    <name evidence="2" type="ORF">MPEAHAMD_2421</name>
</gene>
<accession>A0AA37HA73</accession>
<proteinExistence type="predicted"/>